<dbReference type="EMBL" id="LR797064">
    <property type="protein sequence ID" value="CAB4184429.1"/>
    <property type="molecule type" value="Genomic_DNA"/>
</dbReference>
<accession>A0A6J5QIG5</accession>
<organism evidence="1">
    <name type="scientific">uncultured Caudovirales phage</name>
    <dbReference type="NCBI Taxonomy" id="2100421"/>
    <lineage>
        <taxon>Viruses</taxon>
        <taxon>Duplodnaviria</taxon>
        <taxon>Heunggongvirae</taxon>
        <taxon>Uroviricota</taxon>
        <taxon>Caudoviricetes</taxon>
        <taxon>Peduoviridae</taxon>
        <taxon>Maltschvirus</taxon>
        <taxon>Maltschvirus maltsch</taxon>
    </lineage>
</organism>
<name>A0A6J5QIG5_9CAUD</name>
<reference evidence="1" key="1">
    <citation type="submission" date="2020-05" db="EMBL/GenBank/DDBJ databases">
        <authorList>
            <person name="Chiriac C."/>
            <person name="Salcher M."/>
            <person name="Ghai R."/>
            <person name="Kavagutti S V."/>
        </authorList>
    </citation>
    <scope>NUCLEOTIDE SEQUENCE</scope>
</reference>
<evidence type="ECO:0000313" key="1">
    <source>
        <dbReference type="EMBL" id="CAB4184429.1"/>
    </source>
</evidence>
<protein>
    <submittedName>
        <fullName evidence="1">Uncharacterized protein</fullName>
    </submittedName>
</protein>
<sequence>MLCDYGDDLTCRACGHIAKRLPTFRECTSTVIYLPRPMLGDALAAALGAVGIGSDRVSRWLGSADCGCDGRRRRLNFWGLMVIDRAERLLNRLSRFSLGG</sequence>
<gene>
    <name evidence="1" type="ORF">UFOVP1124_8</name>
</gene>
<proteinExistence type="predicted"/>